<dbReference type="InterPro" id="IPR036271">
    <property type="entry name" value="Tet_transcr_reg_TetR-rel_C_sf"/>
</dbReference>
<dbReference type="InterPro" id="IPR047923">
    <property type="entry name" value="ArpA-like"/>
</dbReference>
<dbReference type="InterPro" id="IPR001647">
    <property type="entry name" value="HTH_TetR"/>
</dbReference>
<reference evidence="6 7" key="1">
    <citation type="submission" date="2018-03" db="EMBL/GenBank/DDBJ databases">
        <title>Comparative analysis of microorganisms from saline springs in Andes Mountain Range, Colombia.</title>
        <authorList>
            <person name="Rubin E."/>
        </authorList>
    </citation>
    <scope>NUCLEOTIDE SEQUENCE [LARGE SCALE GENOMIC DNA]</scope>
    <source>
        <strain evidence="6 7">CG 23</strain>
    </source>
</reference>
<dbReference type="InterPro" id="IPR054126">
    <property type="entry name" value="CprB_TetR_C"/>
</dbReference>
<dbReference type="Pfam" id="PF00440">
    <property type="entry name" value="TetR_N"/>
    <property type="match status" value="1"/>
</dbReference>
<dbReference type="SUPFAM" id="SSF46689">
    <property type="entry name" value="Homeodomain-like"/>
    <property type="match status" value="1"/>
</dbReference>
<keyword evidence="1" id="KW-0805">Transcription regulation</keyword>
<feature type="DNA-binding region" description="H-T-H motif" evidence="4">
    <location>
        <begin position="34"/>
        <end position="53"/>
    </location>
</feature>
<dbReference type="PRINTS" id="PR00455">
    <property type="entry name" value="HTHTETR"/>
</dbReference>
<evidence type="ECO:0000259" key="5">
    <source>
        <dbReference type="PROSITE" id="PS50977"/>
    </source>
</evidence>
<comment type="caution">
    <text evidence="6">The sequence shown here is derived from an EMBL/GenBank/DDBJ whole genome shotgun (WGS) entry which is preliminary data.</text>
</comment>
<keyword evidence="7" id="KW-1185">Reference proteome</keyword>
<dbReference type="PROSITE" id="PS50977">
    <property type="entry name" value="HTH_TETR_2"/>
    <property type="match status" value="1"/>
</dbReference>
<evidence type="ECO:0000256" key="3">
    <source>
        <dbReference type="ARBA" id="ARBA00023163"/>
    </source>
</evidence>
<name>A0ABX5EHP0_9MICO</name>
<dbReference type="PROSITE" id="PS01081">
    <property type="entry name" value="HTH_TETR_1"/>
    <property type="match status" value="1"/>
</dbReference>
<dbReference type="Pfam" id="PF21935">
    <property type="entry name" value="TetR_C_45"/>
    <property type="match status" value="1"/>
</dbReference>
<evidence type="ECO:0000256" key="2">
    <source>
        <dbReference type="ARBA" id="ARBA00023125"/>
    </source>
</evidence>
<dbReference type="SUPFAM" id="SSF48498">
    <property type="entry name" value="Tetracyclin repressor-like, C-terminal domain"/>
    <property type="match status" value="1"/>
</dbReference>
<evidence type="ECO:0000313" key="6">
    <source>
        <dbReference type="EMBL" id="PRZ09997.1"/>
    </source>
</evidence>
<dbReference type="InterPro" id="IPR050109">
    <property type="entry name" value="HTH-type_TetR-like_transc_reg"/>
</dbReference>
<dbReference type="NCBIfam" id="NF041196">
    <property type="entry name" value="ScbR_bind_reg"/>
    <property type="match status" value="1"/>
</dbReference>
<feature type="domain" description="HTH tetR-type" evidence="5">
    <location>
        <begin position="11"/>
        <end position="71"/>
    </location>
</feature>
<evidence type="ECO:0000313" key="7">
    <source>
        <dbReference type="Proteomes" id="UP000239895"/>
    </source>
</evidence>
<dbReference type="RefSeq" id="WP_165800041.1">
    <property type="nucleotide sequence ID" value="NZ_PVTX01000001.1"/>
</dbReference>
<organism evidence="6 7">
    <name type="scientific">Isoptericola halotolerans</name>
    <dbReference type="NCBI Taxonomy" id="300560"/>
    <lineage>
        <taxon>Bacteria</taxon>
        <taxon>Bacillati</taxon>
        <taxon>Actinomycetota</taxon>
        <taxon>Actinomycetes</taxon>
        <taxon>Micrococcales</taxon>
        <taxon>Promicromonosporaceae</taxon>
        <taxon>Isoptericola</taxon>
    </lineage>
</organism>
<dbReference type="Gene3D" id="1.10.357.10">
    <property type="entry name" value="Tetracycline Repressor, domain 2"/>
    <property type="match status" value="1"/>
</dbReference>
<accession>A0ABX5EHP0</accession>
<evidence type="ECO:0000256" key="1">
    <source>
        <dbReference type="ARBA" id="ARBA00023015"/>
    </source>
</evidence>
<dbReference type="PANTHER" id="PTHR30055">
    <property type="entry name" value="HTH-TYPE TRANSCRIPTIONAL REGULATOR RUTR"/>
    <property type="match status" value="1"/>
</dbReference>
<gene>
    <name evidence="6" type="ORF">BCL65_101135</name>
</gene>
<protein>
    <submittedName>
        <fullName evidence="6">TetR family transcriptional regulator</fullName>
    </submittedName>
</protein>
<proteinExistence type="predicted"/>
<dbReference type="InterPro" id="IPR009057">
    <property type="entry name" value="Homeodomain-like_sf"/>
</dbReference>
<dbReference type="EMBL" id="PVTX01000001">
    <property type="protein sequence ID" value="PRZ09997.1"/>
    <property type="molecule type" value="Genomic_DNA"/>
</dbReference>
<dbReference type="InterPro" id="IPR023772">
    <property type="entry name" value="DNA-bd_HTH_TetR-type_CS"/>
</dbReference>
<keyword evidence="3" id="KW-0804">Transcription</keyword>
<dbReference type="Proteomes" id="UP000239895">
    <property type="component" value="Unassembled WGS sequence"/>
</dbReference>
<keyword evidence="2 4" id="KW-0238">DNA-binding</keyword>
<dbReference type="PANTHER" id="PTHR30055:SF234">
    <property type="entry name" value="HTH-TYPE TRANSCRIPTIONAL REGULATOR BETI"/>
    <property type="match status" value="1"/>
</dbReference>
<sequence length="196" mass="21494">MAATSRQRQKAATRAAILQTAAEEFDAHGYSATSVARIADRLRLTKGSVYFHFASKAELAAEVARAGADVWEPILRSLDEDGLTGLDALQQLSVEVVGRFRDDVVLRAAVRLTRQGPETELPDPFTSWIAVVRRCLDRAVGAGEVRAGIDVDALAWQLVATFLGMQELARRVADPVDPVDRLDDLWRTLLDGVRAR</sequence>
<evidence type="ECO:0000256" key="4">
    <source>
        <dbReference type="PROSITE-ProRule" id="PRU00335"/>
    </source>
</evidence>